<dbReference type="NCBIfam" id="TIGR00517">
    <property type="entry name" value="acyl_carrier"/>
    <property type="match status" value="1"/>
</dbReference>
<dbReference type="GO" id="GO:0000035">
    <property type="term" value="F:acyl binding"/>
    <property type="evidence" value="ECO:0007669"/>
    <property type="project" value="TreeGrafter"/>
</dbReference>
<evidence type="ECO:0000256" key="7">
    <source>
        <dbReference type="ARBA" id="ARBA00023160"/>
    </source>
</evidence>
<dbReference type="GO" id="GO:0036104">
    <property type="term" value="P:Kdo2-lipid A biosynthetic process"/>
    <property type="evidence" value="ECO:0007669"/>
    <property type="project" value="UniProtKB-UniPathway"/>
</dbReference>
<dbReference type="RefSeq" id="WP_107940752.1">
    <property type="nucleotide sequence ID" value="NZ_QANS01000004.1"/>
</dbReference>
<dbReference type="GO" id="GO:0009245">
    <property type="term" value="P:lipid A biosynthetic process"/>
    <property type="evidence" value="ECO:0007669"/>
    <property type="project" value="TreeGrafter"/>
</dbReference>
<feature type="domain" description="Carrier" evidence="12">
    <location>
        <begin position="2"/>
        <end position="77"/>
    </location>
</feature>
<evidence type="ECO:0000256" key="10">
    <source>
        <dbReference type="NCBIfam" id="TIGR00517"/>
    </source>
</evidence>
<keyword evidence="6 9" id="KW-0443">Lipid metabolism</keyword>
<dbReference type="NCBIfam" id="NF002148">
    <property type="entry name" value="PRK00982.1-2"/>
    <property type="match status" value="1"/>
</dbReference>
<comment type="pathway">
    <text evidence="8">Glycolipid biosynthesis; KDO(2)-lipid A biosynthesis.</text>
</comment>
<accession>A0A2T5MF00</accession>
<dbReference type="GO" id="GO:0000036">
    <property type="term" value="F:acyl carrier activity"/>
    <property type="evidence" value="ECO:0007669"/>
    <property type="project" value="UniProtKB-UniRule"/>
</dbReference>
<comment type="PTM">
    <text evidence="9">4'-phosphopantetheine is transferred from CoA to a specific serine of apo-ACP by AcpS. This modification is essential for activity because fatty acids are bound in thioester linkage to the sulfhydryl of the prosthetic group.</text>
</comment>
<dbReference type="PROSITE" id="PS50075">
    <property type="entry name" value="CARRIER"/>
    <property type="match status" value="1"/>
</dbReference>
<comment type="function">
    <text evidence="1 9 11">Carrier of the growing fatty acid chain in fatty acid biosynthesis.</text>
</comment>
<evidence type="ECO:0000256" key="8">
    <source>
        <dbReference type="ARBA" id="ARBA00024328"/>
    </source>
</evidence>
<evidence type="ECO:0000256" key="9">
    <source>
        <dbReference type="HAMAP-Rule" id="MF_01217"/>
    </source>
</evidence>
<dbReference type="InterPro" id="IPR006162">
    <property type="entry name" value="Ppantetheine_attach_site"/>
</dbReference>
<evidence type="ECO:0000256" key="2">
    <source>
        <dbReference type="ARBA" id="ARBA00022450"/>
    </source>
</evidence>
<evidence type="ECO:0000256" key="5">
    <source>
        <dbReference type="ARBA" id="ARBA00022832"/>
    </source>
</evidence>
<keyword evidence="2 9" id="KW-0596">Phosphopantetheine</keyword>
<keyword evidence="3 9" id="KW-0444">Lipid biosynthesis</keyword>
<comment type="pathway">
    <text evidence="9 11">Lipid metabolism; fatty acid biosynthesis.</text>
</comment>
<comment type="caution">
    <text evidence="13">The sequence shown here is derived from an EMBL/GenBank/DDBJ whole genome shotgun (WGS) entry which is preliminary data.</text>
</comment>
<dbReference type="GO" id="GO:0005829">
    <property type="term" value="C:cytosol"/>
    <property type="evidence" value="ECO:0007669"/>
    <property type="project" value="TreeGrafter"/>
</dbReference>
<organism evidence="13 14">
    <name type="scientific">Stenotrophobium rhamnosiphilum</name>
    <dbReference type="NCBI Taxonomy" id="2029166"/>
    <lineage>
        <taxon>Bacteria</taxon>
        <taxon>Pseudomonadati</taxon>
        <taxon>Pseudomonadota</taxon>
        <taxon>Gammaproteobacteria</taxon>
        <taxon>Nevskiales</taxon>
        <taxon>Nevskiaceae</taxon>
        <taxon>Stenotrophobium</taxon>
    </lineage>
</organism>
<keyword evidence="7 9" id="KW-0275">Fatty acid biosynthesis</keyword>
<dbReference type="PROSITE" id="PS00012">
    <property type="entry name" value="PHOSPHOPANTETHEINE"/>
    <property type="match status" value="1"/>
</dbReference>
<dbReference type="Gene3D" id="1.10.1200.10">
    <property type="entry name" value="ACP-like"/>
    <property type="match status" value="1"/>
</dbReference>
<comment type="PTM">
    <text evidence="11">4'-phosphopantetheine is transferred from CoA to a specific serine of apo-ACP by acpS.</text>
</comment>
<dbReference type="OrthoDB" id="9804551at2"/>
<comment type="subcellular location">
    <subcellularLocation>
        <location evidence="9">Cytoplasm</location>
    </subcellularLocation>
</comment>
<dbReference type="InterPro" id="IPR036736">
    <property type="entry name" value="ACP-like_sf"/>
</dbReference>
<dbReference type="UniPathway" id="UPA00094"/>
<keyword evidence="4 9" id="KW-0597">Phosphoprotein</keyword>
<dbReference type="SUPFAM" id="SSF47336">
    <property type="entry name" value="ACP-like"/>
    <property type="match status" value="1"/>
</dbReference>
<dbReference type="AlphaFoldDB" id="A0A2T5MF00"/>
<keyword evidence="5 9" id="KW-0276">Fatty acid metabolism</keyword>
<dbReference type="NCBIfam" id="NF002150">
    <property type="entry name" value="PRK00982.1-4"/>
    <property type="match status" value="1"/>
</dbReference>
<dbReference type="Proteomes" id="UP000244248">
    <property type="component" value="Unassembled WGS sequence"/>
</dbReference>
<sequence>MSSFEDKVKAIIAEQLSISIESIVPGARFVEDLGADSLDTVELVMALEEAFEVDIPDEEAEGIRTYNDVLAYLKAHAAKAAA</sequence>
<protein>
    <recommendedName>
        <fullName evidence="9 10">Acyl carrier protein</fullName>
        <shortName evidence="9">ACP</shortName>
    </recommendedName>
</protein>
<proteinExistence type="inferred from homology"/>
<comment type="similarity">
    <text evidence="9">Belongs to the acyl carrier protein (ACP) family.</text>
</comment>
<reference evidence="13 14" key="1">
    <citation type="submission" date="2018-04" db="EMBL/GenBank/DDBJ databases">
        <title>Novel species isolated from glacier.</title>
        <authorList>
            <person name="Liu Q."/>
            <person name="Xin Y.-H."/>
        </authorList>
    </citation>
    <scope>NUCLEOTIDE SEQUENCE [LARGE SCALE GENOMIC DNA]</scope>
    <source>
        <strain evidence="13 14">GT1R17</strain>
    </source>
</reference>
<feature type="modified residue" description="O-(pantetheine 4'-phosphoryl)serine" evidence="9">
    <location>
        <position position="37"/>
    </location>
</feature>
<dbReference type="GO" id="GO:0031177">
    <property type="term" value="F:phosphopantetheine binding"/>
    <property type="evidence" value="ECO:0007669"/>
    <property type="project" value="InterPro"/>
</dbReference>
<dbReference type="InterPro" id="IPR003231">
    <property type="entry name" value="ACP"/>
</dbReference>
<evidence type="ECO:0000256" key="3">
    <source>
        <dbReference type="ARBA" id="ARBA00022516"/>
    </source>
</evidence>
<evidence type="ECO:0000313" key="13">
    <source>
        <dbReference type="EMBL" id="PTU31165.1"/>
    </source>
</evidence>
<dbReference type="InterPro" id="IPR020806">
    <property type="entry name" value="PKS_PP-bd"/>
</dbReference>
<dbReference type="Pfam" id="PF00550">
    <property type="entry name" value="PP-binding"/>
    <property type="match status" value="1"/>
</dbReference>
<dbReference type="SMART" id="SM00823">
    <property type="entry name" value="PKS_PP"/>
    <property type="match status" value="1"/>
</dbReference>
<evidence type="ECO:0000256" key="1">
    <source>
        <dbReference type="ARBA" id="ARBA00003180"/>
    </source>
</evidence>
<evidence type="ECO:0000256" key="11">
    <source>
        <dbReference type="RuleBase" id="RU003545"/>
    </source>
</evidence>
<dbReference type="EMBL" id="QANS01000004">
    <property type="protein sequence ID" value="PTU31165.1"/>
    <property type="molecule type" value="Genomic_DNA"/>
</dbReference>
<dbReference type="NCBIfam" id="NF002151">
    <property type="entry name" value="PRK00982.1-5"/>
    <property type="match status" value="1"/>
</dbReference>
<evidence type="ECO:0000259" key="12">
    <source>
        <dbReference type="PROSITE" id="PS50075"/>
    </source>
</evidence>
<evidence type="ECO:0000313" key="14">
    <source>
        <dbReference type="Proteomes" id="UP000244248"/>
    </source>
</evidence>
<dbReference type="UniPathway" id="UPA00360"/>
<evidence type="ECO:0000256" key="6">
    <source>
        <dbReference type="ARBA" id="ARBA00023098"/>
    </source>
</evidence>
<keyword evidence="14" id="KW-1185">Reference proteome</keyword>
<dbReference type="PANTHER" id="PTHR20863">
    <property type="entry name" value="ACYL CARRIER PROTEIN"/>
    <property type="match status" value="1"/>
</dbReference>
<name>A0A2T5MF00_9GAMM</name>
<dbReference type="PANTHER" id="PTHR20863:SF76">
    <property type="entry name" value="CARRIER DOMAIN-CONTAINING PROTEIN"/>
    <property type="match status" value="1"/>
</dbReference>
<dbReference type="InterPro" id="IPR009081">
    <property type="entry name" value="PP-bd_ACP"/>
</dbReference>
<keyword evidence="9" id="KW-0963">Cytoplasm</keyword>
<gene>
    <name evidence="9 13" type="primary">acpP</name>
    <name evidence="13" type="ORF">CJD38_12845</name>
</gene>
<evidence type="ECO:0000256" key="4">
    <source>
        <dbReference type="ARBA" id="ARBA00022553"/>
    </source>
</evidence>
<dbReference type="HAMAP" id="MF_01217">
    <property type="entry name" value="Acyl_carrier"/>
    <property type="match status" value="1"/>
</dbReference>
<dbReference type="GO" id="GO:0016020">
    <property type="term" value="C:membrane"/>
    <property type="evidence" value="ECO:0007669"/>
    <property type="project" value="GOC"/>
</dbReference>